<evidence type="ECO:0000256" key="4">
    <source>
        <dbReference type="ARBA" id="ARBA00022692"/>
    </source>
</evidence>
<keyword evidence="6" id="KW-0573">Peptidoglycan synthesis</keyword>
<feature type="transmembrane region" description="Helical" evidence="17">
    <location>
        <begin position="186"/>
        <end position="206"/>
    </location>
</feature>
<dbReference type="PATRIC" id="fig|755172.3.peg.961"/>
<evidence type="ECO:0000256" key="9">
    <source>
        <dbReference type="ARBA" id="ARBA00032370"/>
    </source>
</evidence>
<feature type="transmembrane region" description="Helical" evidence="17">
    <location>
        <begin position="7"/>
        <end position="29"/>
    </location>
</feature>
<keyword evidence="8 17" id="KW-0472">Membrane</keyword>
<reference evidence="19" key="1">
    <citation type="submission" date="2016-01" db="EMBL/GenBank/DDBJ databases">
        <authorList>
            <person name="Mitreva M."/>
            <person name="Pepin K.H."/>
            <person name="Mihindukulasuriya K.A."/>
            <person name="Fulton R."/>
            <person name="Fronick C."/>
            <person name="O'Laughlin M."/>
            <person name="Miner T."/>
            <person name="Herter B."/>
            <person name="Rosa B.A."/>
            <person name="Cordes M."/>
            <person name="Tomlinson C."/>
            <person name="Wollam A."/>
            <person name="Palsikar V.B."/>
            <person name="Mardis E.R."/>
            <person name="Wilson R.K."/>
        </authorList>
    </citation>
    <scope>NUCLEOTIDE SEQUENCE [LARGE SCALE GENOMIC DNA]</scope>
    <source>
        <strain evidence="19">DNF00729</strain>
    </source>
</reference>
<dbReference type="InterPro" id="IPR001182">
    <property type="entry name" value="FtsW/RodA"/>
</dbReference>
<organism evidence="18 19">
    <name type="scientific">Aedoeadaptatus coxii</name>
    <dbReference type="NCBI Taxonomy" id="755172"/>
    <lineage>
        <taxon>Bacteria</taxon>
        <taxon>Bacillati</taxon>
        <taxon>Bacillota</taxon>
        <taxon>Tissierellia</taxon>
        <taxon>Tissierellales</taxon>
        <taxon>Peptoniphilaceae</taxon>
        <taxon>Aedoeadaptatus</taxon>
    </lineage>
</organism>
<dbReference type="GO" id="GO:0008360">
    <property type="term" value="P:regulation of cell shape"/>
    <property type="evidence" value="ECO:0007669"/>
    <property type="project" value="UniProtKB-KW"/>
</dbReference>
<keyword evidence="4 17" id="KW-0812">Transmembrane</keyword>
<feature type="transmembrane region" description="Helical" evidence="17">
    <location>
        <begin position="227"/>
        <end position="246"/>
    </location>
</feature>
<dbReference type="GO" id="GO:0008955">
    <property type="term" value="F:peptidoglycan glycosyltransferase activity"/>
    <property type="evidence" value="ECO:0007669"/>
    <property type="project" value="UniProtKB-EC"/>
</dbReference>
<dbReference type="EMBL" id="LSDG01000027">
    <property type="protein sequence ID" value="KXB66620.1"/>
    <property type="molecule type" value="Genomic_DNA"/>
</dbReference>
<dbReference type="Proteomes" id="UP000070442">
    <property type="component" value="Unassembled WGS sequence"/>
</dbReference>
<comment type="subcellular location">
    <subcellularLocation>
        <location evidence="1">Membrane</location>
        <topology evidence="1">Multi-pass membrane protein</topology>
    </subcellularLocation>
</comment>
<dbReference type="RefSeq" id="WP_068367851.1">
    <property type="nucleotide sequence ID" value="NZ_CAMQER010000037.1"/>
</dbReference>
<comment type="similarity">
    <text evidence="11">Belongs to the SEDS family. FtsW subfamily.</text>
</comment>
<dbReference type="Pfam" id="PF01098">
    <property type="entry name" value="FTSW_RODA_SPOVE"/>
    <property type="match status" value="1"/>
</dbReference>
<feature type="transmembrane region" description="Helical" evidence="17">
    <location>
        <begin position="74"/>
        <end position="93"/>
    </location>
</feature>
<comment type="function">
    <text evidence="16">Peptidoglycan polymerase that is essential for cell division.</text>
</comment>
<feature type="transmembrane region" description="Helical" evidence="17">
    <location>
        <begin position="143"/>
        <end position="174"/>
    </location>
</feature>
<evidence type="ECO:0000256" key="2">
    <source>
        <dbReference type="ARBA" id="ARBA00022676"/>
    </source>
</evidence>
<dbReference type="EC" id="2.4.99.28" evidence="14"/>
<keyword evidence="19" id="KW-1185">Reference proteome</keyword>
<evidence type="ECO:0000313" key="18">
    <source>
        <dbReference type="EMBL" id="KXB66620.1"/>
    </source>
</evidence>
<dbReference type="InterPro" id="IPR018365">
    <property type="entry name" value="Cell_cycle_FtsW-rel_CS"/>
</dbReference>
<sequence length="365" mass="40146">MSQLKKYVDPLLLGSIVVLLIIGVFMVASSSWGEGLKEFGDGTYYFKRHIVYLIVGMMACVVGYIIPLKTLRNLAIPLWVVSMILCLALYTRLGVTVNGATRWLAIPKTHFQFMPSDLLKYASIFFVAHLCTVHRKGGRRGGFLPILAVIGASAGIVIIEDFSSASVIAISLMSMFFISDMSFSELMTILFLGMVGIYGFVLRVPYRLKRLTSFINPFDDIANTDWQLANSLYSIGIGSITGVGYFNSYQTFNRLPEAYNDFIFAVIGQEFGLIGSTFVIIFFTLFIARGFQTVRRQDKLYEKLVATGIVVSIGFQAFFNMGVAVGLLPVTGLTLPFISYGGTALVLVMGMSGILLRLSAKGASR</sequence>
<evidence type="ECO:0000256" key="10">
    <source>
        <dbReference type="ARBA" id="ARBA00033270"/>
    </source>
</evidence>
<dbReference type="GO" id="GO:0005886">
    <property type="term" value="C:plasma membrane"/>
    <property type="evidence" value="ECO:0007669"/>
    <property type="project" value="TreeGrafter"/>
</dbReference>
<evidence type="ECO:0000256" key="7">
    <source>
        <dbReference type="ARBA" id="ARBA00022989"/>
    </source>
</evidence>
<evidence type="ECO:0000256" key="15">
    <source>
        <dbReference type="ARBA" id="ARBA00049902"/>
    </source>
</evidence>
<dbReference type="GO" id="GO:0009252">
    <property type="term" value="P:peptidoglycan biosynthetic process"/>
    <property type="evidence" value="ECO:0007669"/>
    <property type="project" value="UniProtKB-KW"/>
</dbReference>
<gene>
    <name evidence="18" type="ORF">HMPREF1863_01002</name>
</gene>
<evidence type="ECO:0000256" key="6">
    <source>
        <dbReference type="ARBA" id="ARBA00022984"/>
    </source>
</evidence>
<evidence type="ECO:0000256" key="12">
    <source>
        <dbReference type="ARBA" id="ARBA00041185"/>
    </source>
</evidence>
<keyword evidence="7 17" id="KW-1133">Transmembrane helix</keyword>
<evidence type="ECO:0000256" key="16">
    <source>
        <dbReference type="ARBA" id="ARBA00049966"/>
    </source>
</evidence>
<evidence type="ECO:0000256" key="11">
    <source>
        <dbReference type="ARBA" id="ARBA00038053"/>
    </source>
</evidence>
<evidence type="ECO:0000256" key="17">
    <source>
        <dbReference type="SAM" id="Phobius"/>
    </source>
</evidence>
<dbReference type="PANTHER" id="PTHR30474:SF2">
    <property type="entry name" value="PEPTIDOGLYCAN GLYCOSYLTRANSFERASE FTSW-RELATED"/>
    <property type="match status" value="1"/>
</dbReference>
<evidence type="ECO:0000256" key="1">
    <source>
        <dbReference type="ARBA" id="ARBA00004141"/>
    </source>
</evidence>
<dbReference type="PANTHER" id="PTHR30474">
    <property type="entry name" value="CELL CYCLE PROTEIN"/>
    <property type="match status" value="1"/>
</dbReference>
<dbReference type="PROSITE" id="PS00428">
    <property type="entry name" value="FTSW_RODA_SPOVE"/>
    <property type="match status" value="1"/>
</dbReference>
<name>A0A134AGF2_9FIRM</name>
<dbReference type="AlphaFoldDB" id="A0A134AGF2"/>
<feature type="transmembrane region" description="Helical" evidence="17">
    <location>
        <begin position="337"/>
        <end position="356"/>
    </location>
</feature>
<accession>A0A134AGF2</accession>
<evidence type="ECO:0000313" key="19">
    <source>
        <dbReference type="Proteomes" id="UP000070442"/>
    </source>
</evidence>
<evidence type="ECO:0000256" key="13">
    <source>
        <dbReference type="ARBA" id="ARBA00041418"/>
    </source>
</evidence>
<evidence type="ECO:0000256" key="8">
    <source>
        <dbReference type="ARBA" id="ARBA00023136"/>
    </source>
</evidence>
<feature type="transmembrane region" description="Helical" evidence="17">
    <location>
        <begin position="300"/>
        <end position="325"/>
    </location>
</feature>
<protein>
    <recommendedName>
        <fullName evidence="12">Probable peptidoglycan glycosyltransferase FtsW</fullName>
        <ecNumber evidence="14">2.4.99.28</ecNumber>
    </recommendedName>
    <alternativeName>
        <fullName evidence="13">Cell division protein FtsW</fullName>
    </alternativeName>
    <alternativeName>
        <fullName evidence="10">Cell wall polymerase</fullName>
    </alternativeName>
    <alternativeName>
        <fullName evidence="9">Peptidoglycan polymerase</fullName>
    </alternativeName>
</protein>
<keyword evidence="2" id="KW-0328">Glycosyltransferase</keyword>
<dbReference type="OrthoDB" id="9812661at2"/>
<dbReference type="GO" id="GO:0051301">
    <property type="term" value="P:cell division"/>
    <property type="evidence" value="ECO:0007669"/>
    <property type="project" value="InterPro"/>
</dbReference>
<dbReference type="STRING" id="755172.HMPREF1863_01002"/>
<evidence type="ECO:0000256" key="14">
    <source>
        <dbReference type="ARBA" id="ARBA00044770"/>
    </source>
</evidence>
<dbReference type="GO" id="GO:0015648">
    <property type="term" value="F:lipid-linked peptidoglycan transporter activity"/>
    <property type="evidence" value="ECO:0007669"/>
    <property type="project" value="TreeGrafter"/>
</dbReference>
<keyword evidence="5" id="KW-0133">Cell shape</keyword>
<evidence type="ECO:0000256" key="3">
    <source>
        <dbReference type="ARBA" id="ARBA00022679"/>
    </source>
</evidence>
<evidence type="ECO:0000256" key="5">
    <source>
        <dbReference type="ARBA" id="ARBA00022960"/>
    </source>
</evidence>
<feature type="transmembrane region" description="Helical" evidence="17">
    <location>
        <begin position="262"/>
        <end position="288"/>
    </location>
</feature>
<feature type="transmembrane region" description="Helical" evidence="17">
    <location>
        <begin position="49"/>
        <end position="67"/>
    </location>
</feature>
<feature type="transmembrane region" description="Helical" evidence="17">
    <location>
        <begin position="113"/>
        <end position="131"/>
    </location>
</feature>
<proteinExistence type="inferred from homology"/>
<keyword evidence="3" id="KW-0808">Transferase</keyword>
<comment type="caution">
    <text evidence="18">The sequence shown here is derived from an EMBL/GenBank/DDBJ whole genome shotgun (WGS) entry which is preliminary data.</text>
</comment>
<dbReference type="GO" id="GO:0032153">
    <property type="term" value="C:cell division site"/>
    <property type="evidence" value="ECO:0007669"/>
    <property type="project" value="TreeGrafter"/>
</dbReference>
<comment type="catalytic activity">
    <reaction evidence="15">
        <text>[GlcNAc-(1-&gt;4)-Mur2Ac(oyl-L-Ala-gamma-D-Glu-L-Lys-D-Ala-D-Ala)](n)-di-trans,octa-cis-undecaprenyl diphosphate + beta-D-GlcNAc-(1-&gt;4)-Mur2Ac(oyl-L-Ala-gamma-D-Glu-L-Lys-D-Ala-D-Ala)-di-trans,octa-cis-undecaprenyl diphosphate = [GlcNAc-(1-&gt;4)-Mur2Ac(oyl-L-Ala-gamma-D-Glu-L-Lys-D-Ala-D-Ala)](n+1)-di-trans,octa-cis-undecaprenyl diphosphate + di-trans,octa-cis-undecaprenyl diphosphate + H(+)</text>
        <dbReference type="Rhea" id="RHEA:23708"/>
        <dbReference type="Rhea" id="RHEA-COMP:9602"/>
        <dbReference type="Rhea" id="RHEA-COMP:9603"/>
        <dbReference type="ChEBI" id="CHEBI:15378"/>
        <dbReference type="ChEBI" id="CHEBI:58405"/>
        <dbReference type="ChEBI" id="CHEBI:60033"/>
        <dbReference type="ChEBI" id="CHEBI:78435"/>
        <dbReference type="EC" id="2.4.99.28"/>
    </reaction>
</comment>